<feature type="compositionally biased region" description="Low complexity" evidence="1">
    <location>
        <begin position="96"/>
        <end position="111"/>
    </location>
</feature>
<evidence type="ECO:0000313" key="4">
    <source>
        <dbReference type="Proteomes" id="UP000217103"/>
    </source>
</evidence>
<feature type="domain" description="LUD" evidence="2">
    <location>
        <begin position="141"/>
        <end position="239"/>
    </location>
</feature>
<accession>A0A1H1I6Z5</accession>
<dbReference type="SUPFAM" id="SSF100950">
    <property type="entry name" value="NagB/RpiA/CoA transferase-like"/>
    <property type="match status" value="1"/>
</dbReference>
<evidence type="ECO:0000313" key="3">
    <source>
        <dbReference type="EMBL" id="SDR33402.1"/>
    </source>
</evidence>
<keyword evidence="4" id="KW-1185">Reference proteome</keyword>
<sequence length="248" mass="26021">MSTSRELILARIRQAVRNAPPADAASIPRDYRRSLPDADPGQLVALFAERLRDYRATVHITDPAGVSAVIADALDARGVRRLVVPDGLPQEWVHAASAAGPAAGADTAAGPETEEGGDPDAPRGGAPRELLRDDPPLPPERLDTADGVITGCAIGIAETGTIVLDAGPGQGRRALTLVPDYHLCLVRAGQIVGIVPEAVARLDPARPLTWISGPSATSDIELNRVEGVHGPRTLEVVIVTDATPERRQ</sequence>
<dbReference type="AlphaFoldDB" id="A0A1H1I6Z5"/>
<organism evidence="3 4">
    <name type="scientific">Thermostaphylospora chromogena</name>
    <dbReference type="NCBI Taxonomy" id="35622"/>
    <lineage>
        <taxon>Bacteria</taxon>
        <taxon>Bacillati</taxon>
        <taxon>Actinomycetota</taxon>
        <taxon>Actinomycetes</taxon>
        <taxon>Streptosporangiales</taxon>
        <taxon>Thermomonosporaceae</taxon>
        <taxon>Thermostaphylospora</taxon>
    </lineage>
</organism>
<dbReference type="STRING" id="35622.SAMN04489764_5282"/>
<dbReference type="Proteomes" id="UP000217103">
    <property type="component" value="Unassembled WGS sequence"/>
</dbReference>
<name>A0A1H1I6Z5_9ACTN</name>
<dbReference type="RefSeq" id="WP_093262859.1">
    <property type="nucleotide sequence ID" value="NZ_FNKK01000002.1"/>
</dbReference>
<dbReference type="OrthoDB" id="9794187at2"/>
<dbReference type="PANTHER" id="PTHR43682">
    <property type="entry name" value="LACTATE UTILIZATION PROTEIN C"/>
    <property type="match status" value="1"/>
</dbReference>
<feature type="region of interest" description="Disordered" evidence="1">
    <location>
        <begin position="96"/>
        <end position="144"/>
    </location>
</feature>
<protein>
    <submittedName>
        <fullName evidence="3">L-lactate dehydrogenase complex protein LldG</fullName>
    </submittedName>
</protein>
<feature type="compositionally biased region" description="Basic and acidic residues" evidence="1">
    <location>
        <begin position="129"/>
        <end position="144"/>
    </location>
</feature>
<dbReference type="Pfam" id="PF02589">
    <property type="entry name" value="LUD_dom"/>
    <property type="match status" value="1"/>
</dbReference>
<gene>
    <name evidence="3" type="ORF">SAMN04489764_5282</name>
</gene>
<dbReference type="InterPro" id="IPR024185">
    <property type="entry name" value="FTHF_cligase-like_sf"/>
</dbReference>
<dbReference type="InterPro" id="IPR037171">
    <property type="entry name" value="NagB/RpiA_transferase-like"/>
</dbReference>
<proteinExistence type="predicted"/>
<evidence type="ECO:0000259" key="2">
    <source>
        <dbReference type="Pfam" id="PF02589"/>
    </source>
</evidence>
<dbReference type="InterPro" id="IPR003741">
    <property type="entry name" value="LUD_dom"/>
</dbReference>
<evidence type="ECO:0000256" key="1">
    <source>
        <dbReference type="SAM" id="MobiDB-lite"/>
    </source>
</evidence>
<dbReference type="PANTHER" id="PTHR43682:SF1">
    <property type="entry name" value="LACTATE UTILIZATION PROTEIN C"/>
    <property type="match status" value="1"/>
</dbReference>
<reference evidence="3 4" key="1">
    <citation type="submission" date="2016-10" db="EMBL/GenBank/DDBJ databases">
        <authorList>
            <person name="de Groot N.N."/>
        </authorList>
    </citation>
    <scope>NUCLEOTIDE SEQUENCE [LARGE SCALE GENOMIC DNA]</scope>
    <source>
        <strain evidence="3 4">DSM 43794</strain>
    </source>
</reference>
<dbReference type="Gene3D" id="3.40.50.10420">
    <property type="entry name" value="NagB/RpiA/CoA transferase-like"/>
    <property type="match status" value="1"/>
</dbReference>
<dbReference type="EMBL" id="FNKK01000002">
    <property type="protein sequence ID" value="SDR33402.1"/>
    <property type="molecule type" value="Genomic_DNA"/>
</dbReference>